<evidence type="ECO:0000256" key="1">
    <source>
        <dbReference type="ARBA" id="ARBA00022723"/>
    </source>
</evidence>
<keyword evidence="5" id="KW-0472">Membrane</keyword>
<evidence type="ECO:0000256" key="4">
    <source>
        <dbReference type="PROSITE-ProRule" id="PRU00175"/>
    </source>
</evidence>
<dbReference type="PROSITE" id="PS50089">
    <property type="entry name" value="ZF_RING_2"/>
    <property type="match status" value="1"/>
</dbReference>
<dbReference type="InterPro" id="IPR001841">
    <property type="entry name" value="Znf_RING"/>
</dbReference>
<reference evidence="7 8" key="1">
    <citation type="submission" date="2024-11" db="EMBL/GenBank/DDBJ databases">
        <title>Chromosome-level genome assembly of Eucalyptus globulus Labill. provides insights into its genome evolution.</title>
        <authorList>
            <person name="Li X."/>
        </authorList>
    </citation>
    <scope>NUCLEOTIDE SEQUENCE [LARGE SCALE GENOMIC DNA]</scope>
    <source>
        <strain evidence="7">CL2024</strain>
        <tissue evidence="7">Fresh tender leaves</tissue>
    </source>
</reference>
<evidence type="ECO:0000313" key="7">
    <source>
        <dbReference type="EMBL" id="KAL3723282.1"/>
    </source>
</evidence>
<dbReference type="SMART" id="SM00744">
    <property type="entry name" value="RINGv"/>
    <property type="match status" value="1"/>
</dbReference>
<dbReference type="PANTHER" id="PTHR45798:SF88">
    <property type="entry name" value="RING-H2 FINGER PROTEIN ATL61-RELATED"/>
    <property type="match status" value="1"/>
</dbReference>
<name>A0ABD3J7E9_EUCGL</name>
<protein>
    <recommendedName>
        <fullName evidence="6">RING-type domain-containing protein</fullName>
    </recommendedName>
</protein>
<evidence type="ECO:0000259" key="6">
    <source>
        <dbReference type="PROSITE" id="PS50089"/>
    </source>
</evidence>
<comment type="caution">
    <text evidence="7">The sequence shown here is derived from an EMBL/GenBank/DDBJ whole genome shotgun (WGS) entry which is preliminary data.</text>
</comment>
<keyword evidence="5" id="KW-1133">Transmembrane helix</keyword>
<feature type="transmembrane region" description="Helical" evidence="5">
    <location>
        <begin position="20"/>
        <end position="45"/>
    </location>
</feature>
<dbReference type="SMART" id="SM00184">
    <property type="entry name" value="RING"/>
    <property type="match status" value="1"/>
</dbReference>
<dbReference type="Proteomes" id="UP001634007">
    <property type="component" value="Unassembled WGS sequence"/>
</dbReference>
<keyword evidence="8" id="KW-1185">Reference proteome</keyword>
<evidence type="ECO:0000256" key="3">
    <source>
        <dbReference type="ARBA" id="ARBA00022833"/>
    </source>
</evidence>
<organism evidence="7 8">
    <name type="scientific">Eucalyptus globulus</name>
    <name type="common">Tasmanian blue gum</name>
    <dbReference type="NCBI Taxonomy" id="34317"/>
    <lineage>
        <taxon>Eukaryota</taxon>
        <taxon>Viridiplantae</taxon>
        <taxon>Streptophyta</taxon>
        <taxon>Embryophyta</taxon>
        <taxon>Tracheophyta</taxon>
        <taxon>Spermatophyta</taxon>
        <taxon>Magnoliopsida</taxon>
        <taxon>eudicotyledons</taxon>
        <taxon>Gunneridae</taxon>
        <taxon>Pentapetalae</taxon>
        <taxon>rosids</taxon>
        <taxon>malvids</taxon>
        <taxon>Myrtales</taxon>
        <taxon>Myrtaceae</taxon>
        <taxon>Myrtoideae</taxon>
        <taxon>Eucalypteae</taxon>
        <taxon>Eucalyptus</taxon>
    </lineage>
</organism>
<sequence>MPPSAPPSPPPPDEHPFVSWKWMPLIILICFLVPAGISFFYAWCINRATRALFDRVVERHAVDLEKFNIDGCAICQESFEEGEDCCVLKACNHWYHESCIKRWLSYSFTRYCPLCRVSVANVPLAPAGS</sequence>
<keyword evidence="5" id="KW-0812">Transmembrane</keyword>
<evidence type="ECO:0000256" key="5">
    <source>
        <dbReference type="SAM" id="Phobius"/>
    </source>
</evidence>
<dbReference type="Pfam" id="PF13639">
    <property type="entry name" value="zf-RING_2"/>
    <property type="match status" value="1"/>
</dbReference>
<keyword evidence="1" id="KW-0479">Metal-binding</keyword>
<keyword evidence="3" id="KW-0862">Zinc</keyword>
<dbReference type="EMBL" id="JBJKBG010000009">
    <property type="protein sequence ID" value="KAL3723282.1"/>
    <property type="molecule type" value="Genomic_DNA"/>
</dbReference>
<dbReference type="SUPFAM" id="SSF57850">
    <property type="entry name" value="RING/U-box"/>
    <property type="match status" value="1"/>
</dbReference>
<evidence type="ECO:0000256" key="2">
    <source>
        <dbReference type="ARBA" id="ARBA00022771"/>
    </source>
</evidence>
<accession>A0ABD3J7E9</accession>
<dbReference type="GO" id="GO:0008270">
    <property type="term" value="F:zinc ion binding"/>
    <property type="evidence" value="ECO:0007669"/>
    <property type="project" value="UniProtKB-KW"/>
</dbReference>
<proteinExistence type="predicted"/>
<dbReference type="Gene3D" id="3.30.40.10">
    <property type="entry name" value="Zinc/RING finger domain, C3HC4 (zinc finger)"/>
    <property type="match status" value="1"/>
</dbReference>
<dbReference type="PANTHER" id="PTHR45798">
    <property type="entry name" value="RING-H2 FINGER PROTEIN ATL61-RELATED-RELATED"/>
    <property type="match status" value="1"/>
</dbReference>
<feature type="domain" description="RING-type" evidence="6">
    <location>
        <begin position="72"/>
        <end position="116"/>
    </location>
</feature>
<gene>
    <name evidence="7" type="ORF">ACJRO7_035464</name>
</gene>
<dbReference type="InterPro" id="IPR052788">
    <property type="entry name" value="RING-type_E3_ligase_ATL"/>
</dbReference>
<dbReference type="InterPro" id="IPR013083">
    <property type="entry name" value="Znf_RING/FYVE/PHD"/>
</dbReference>
<evidence type="ECO:0000313" key="8">
    <source>
        <dbReference type="Proteomes" id="UP001634007"/>
    </source>
</evidence>
<dbReference type="AlphaFoldDB" id="A0ABD3J7E9"/>
<dbReference type="InterPro" id="IPR011016">
    <property type="entry name" value="Znf_RING-CH"/>
</dbReference>
<keyword evidence="2 4" id="KW-0863">Zinc-finger</keyword>